<feature type="domain" description="Fibronectin type-III" evidence="8">
    <location>
        <begin position="309"/>
        <end position="406"/>
    </location>
</feature>
<dbReference type="EMBL" id="JAHRIP010010304">
    <property type="protein sequence ID" value="MEQ2283647.1"/>
    <property type="molecule type" value="Genomic_DNA"/>
</dbReference>
<dbReference type="Pfam" id="PF00194">
    <property type="entry name" value="Carb_anhydrase"/>
    <property type="match status" value="1"/>
</dbReference>
<evidence type="ECO:0000313" key="10">
    <source>
        <dbReference type="EMBL" id="MEQ2283647.1"/>
    </source>
</evidence>
<accession>A0ABV0XQB2</accession>
<dbReference type="InterPro" id="IPR041887">
    <property type="entry name" value="Alpha_CARP_receptor-type"/>
</dbReference>
<dbReference type="InterPro" id="IPR013783">
    <property type="entry name" value="Ig-like_fold"/>
</dbReference>
<feature type="compositionally biased region" description="Basic and acidic residues" evidence="7">
    <location>
        <begin position="410"/>
        <end position="427"/>
    </location>
</feature>
<dbReference type="PROSITE" id="PS50853">
    <property type="entry name" value="FN3"/>
    <property type="match status" value="1"/>
</dbReference>
<sequence length="1185" mass="130734">MAQLVTLLPCSKKVSRLGVEPRTFCVEFACSHSACTGSLNPQSWGKSYSSCNGARQSPVDIDEMFTQVRMQFQNLQLEGWHISTTESTTIQNNGKTVVIDVEGNFFVSGGGLSSRFRVSRLSFHWGRCNATSDGSEHSLNGMKYPLEMQIYCYNPNEFESLDDAIDKGGRVAALAVLFEVSLEDNENFSPIVEAINGVSRFGKSGSVDAFTLRSLLPNITDKYYIYNGSLTTPPCSEPVEWIVFKHTVAISEAQLVVFCEVMTMEQAGYVMLTDYLQNNFREQQQQFMGQVFASYTGVEDVPTPTCSSEPQNVQADTQNDTTIVVMWERPRIVFDTTIDWYAVTYQRLQGRDQNKQEYRTDGDQDVGAIISSLLANSSYVVQVVAICTNGLKGRWSDQIIVDMPLEDPESDRTADTVTKDAESRREISNSAGLKRPENQNHLDLASEDHSPVEEITAEQTRVYQNHPTLHQKQPTDQTQANQHIPVQTGKQLTLKTPSESVNLAQPDKNVGEKSNQNRWTPRGSDQNWIEDDQLIPAHSPITSQSFDSTSAMWVNRITEEPGLLFPVARTTIPPPVRQQITEEASLSVLSPQPIDHDPPEQASENTFPKSDLFTPLMEDFQVTDIFYEDTVTSSPLEIITHPPIVSASVVPGNEVHKDSQSIPEDRGAAVNKPLQKSITSDAATPTSEWITENTATAGNTLSDSFYKSFTASSLLRGLMHTTQPLFNANTPISRNEDSTVDQSSGFIDSSNHLTEMTVNFMPSVPDGVLSTDGNVFRSTSLPFKPLTKFTNSSHLSLPLQEYRFSEENLLNSSQPNLEQLPVSTSLSSQDPLNTTYYGSAIAQLSRTTQLQESKPNTSQIERRNQDVVELSELYHSNEEGSSADTDKDDLYANLNKPVLDSRSLGSTEESGSGSGHDNNMFSRESDEAAKAQLKFSTFLSSTISYTQEESIVPESKISTAREKDGVSSKLGDEKENEINGQKNEKGNMGSHEGIVKVEHRRKVYGGSGSGAEDGSGSGEQPTADHHVNLNQVDSDQEHFKAVRKSKYMSKGNGIHSSKEAFISERAVNHRLTLRGNAPTPDQAQFATSDKTFHVGNDKENPNATLESPKTTIDTTEGDAERNDTLESKEHVEGAGYGSVAKDTLQDVSKATGSFYTSRSSILEDLFPLLSSTDNPEGISEQREGK</sequence>
<feature type="region of interest" description="Disordered" evidence="7">
    <location>
        <begin position="491"/>
        <end position="526"/>
    </location>
</feature>
<evidence type="ECO:0000256" key="5">
    <source>
        <dbReference type="ARBA" id="ARBA00022989"/>
    </source>
</evidence>
<evidence type="ECO:0000256" key="7">
    <source>
        <dbReference type="SAM" id="MobiDB-lite"/>
    </source>
</evidence>
<feature type="region of interest" description="Disordered" evidence="7">
    <location>
        <begin position="1092"/>
        <end position="1138"/>
    </location>
</feature>
<feature type="compositionally biased region" description="Basic and acidic residues" evidence="7">
    <location>
        <begin position="959"/>
        <end position="985"/>
    </location>
</feature>
<dbReference type="SMART" id="SM00060">
    <property type="entry name" value="FN3"/>
    <property type="match status" value="1"/>
</dbReference>
<keyword evidence="5" id="KW-0472">Membrane</keyword>
<keyword evidence="5" id="KW-1133">Transmembrane helix</keyword>
<feature type="compositionally biased region" description="Low complexity" evidence="7">
    <location>
        <begin position="901"/>
        <end position="911"/>
    </location>
</feature>
<feature type="region of interest" description="Disordered" evidence="7">
    <location>
        <begin position="896"/>
        <end position="921"/>
    </location>
</feature>
<dbReference type="PROSITE" id="PS51144">
    <property type="entry name" value="ALPHA_CA_2"/>
    <property type="match status" value="1"/>
</dbReference>
<protein>
    <recommendedName>
        <fullName evidence="12">Receptor-type tyrosine-protein phosphatase zeta</fullName>
    </recommendedName>
</protein>
<dbReference type="Gene3D" id="3.10.200.10">
    <property type="entry name" value="Alpha carbonic anhydrase"/>
    <property type="match status" value="1"/>
</dbReference>
<evidence type="ECO:0008006" key="12">
    <source>
        <dbReference type="Google" id="ProtNLM"/>
    </source>
</evidence>
<dbReference type="Gene3D" id="2.60.40.10">
    <property type="entry name" value="Immunoglobulins"/>
    <property type="match status" value="1"/>
</dbReference>
<comment type="similarity">
    <text evidence="2">Belongs to the alpha-carbonic anhydrase family.</text>
</comment>
<feature type="region of interest" description="Disordered" evidence="7">
    <location>
        <begin position="406"/>
        <end position="440"/>
    </location>
</feature>
<evidence type="ECO:0000259" key="9">
    <source>
        <dbReference type="PROSITE" id="PS51144"/>
    </source>
</evidence>
<feature type="compositionally biased region" description="Gly residues" evidence="7">
    <location>
        <begin position="1005"/>
        <end position="1017"/>
    </location>
</feature>
<dbReference type="CDD" id="cd03122">
    <property type="entry name" value="alpha_CARP_receptor_like"/>
    <property type="match status" value="1"/>
</dbReference>
<dbReference type="InterPro" id="IPR023561">
    <property type="entry name" value="Carbonic_anhydrase_a-class"/>
</dbReference>
<name>A0ABV0XQB2_9TELE</name>
<evidence type="ECO:0000256" key="4">
    <source>
        <dbReference type="ARBA" id="ARBA00022737"/>
    </source>
</evidence>
<dbReference type="SUPFAM" id="SSF51069">
    <property type="entry name" value="Carbonic anhydrase"/>
    <property type="match status" value="1"/>
</dbReference>
<dbReference type="SMART" id="SM01057">
    <property type="entry name" value="Carb_anhydrase"/>
    <property type="match status" value="1"/>
</dbReference>
<evidence type="ECO:0000259" key="8">
    <source>
        <dbReference type="PROSITE" id="PS50853"/>
    </source>
</evidence>
<evidence type="ECO:0000256" key="2">
    <source>
        <dbReference type="ARBA" id="ARBA00010718"/>
    </source>
</evidence>
<comment type="subcellular location">
    <subcellularLocation>
        <location evidence="1">Membrane</location>
        <topology evidence="1">Single-pass type I membrane protein</topology>
    </subcellularLocation>
</comment>
<dbReference type="Pfam" id="PF00041">
    <property type="entry name" value="fn3"/>
    <property type="match status" value="1"/>
</dbReference>
<dbReference type="PANTHER" id="PTHR18952:SF84">
    <property type="entry name" value="CARBONIC ANHYDRASE 14"/>
    <property type="match status" value="1"/>
</dbReference>
<feature type="region of interest" description="Disordered" evidence="7">
    <location>
        <begin position="585"/>
        <end position="610"/>
    </location>
</feature>
<keyword evidence="11" id="KW-1185">Reference proteome</keyword>
<dbReference type="CDD" id="cd00063">
    <property type="entry name" value="FN3"/>
    <property type="match status" value="1"/>
</dbReference>
<feature type="compositionally biased region" description="Polar residues" evidence="7">
    <location>
        <begin position="512"/>
        <end position="526"/>
    </location>
</feature>
<evidence type="ECO:0000256" key="3">
    <source>
        <dbReference type="ARBA" id="ARBA00022692"/>
    </source>
</evidence>
<dbReference type="SUPFAM" id="SSF49265">
    <property type="entry name" value="Fibronectin type III"/>
    <property type="match status" value="1"/>
</dbReference>
<proteinExistence type="inferred from homology"/>
<comment type="caution">
    <text evidence="10">The sequence shown here is derived from an EMBL/GenBank/DDBJ whole genome shotgun (WGS) entry which is preliminary data.</text>
</comment>
<feature type="compositionally biased region" description="Basic and acidic residues" evidence="7">
    <location>
        <begin position="1118"/>
        <end position="1132"/>
    </location>
</feature>
<dbReference type="Proteomes" id="UP001469553">
    <property type="component" value="Unassembled WGS sequence"/>
</dbReference>
<dbReference type="InterPro" id="IPR003961">
    <property type="entry name" value="FN3_dom"/>
</dbReference>
<feature type="compositionally biased region" description="Polar residues" evidence="7">
    <location>
        <begin position="1101"/>
        <end position="1114"/>
    </location>
</feature>
<dbReference type="PANTHER" id="PTHR18952">
    <property type="entry name" value="CARBONIC ANHYDRASE"/>
    <property type="match status" value="1"/>
</dbReference>
<evidence type="ECO:0000256" key="6">
    <source>
        <dbReference type="ARBA" id="ARBA00023180"/>
    </source>
</evidence>
<keyword evidence="4" id="KW-0677">Repeat</keyword>
<evidence type="ECO:0000313" key="11">
    <source>
        <dbReference type="Proteomes" id="UP001469553"/>
    </source>
</evidence>
<feature type="region of interest" description="Disordered" evidence="7">
    <location>
        <begin position="948"/>
        <end position="1036"/>
    </location>
</feature>
<evidence type="ECO:0000256" key="1">
    <source>
        <dbReference type="ARBA" id="ARBA00004479"/>
    </source>
</evidence>
<dbReference type="InterPro" id="IPR036116">
    <property type="entry name" value="FN3_sf"/>
</dbReference>
<dbReference type="InterPro" id="IPR036398">
    <property type="entry name" value="CA_dom_sf"/>
</dbReference>
<keyword evidence="3" id="KW-0812">Transmembrane</keyword>
<reference evidence="10 11" key="1">
    <citation type="submission" date="2021-06" db="EMBL/GenBank/DDBJ databases">
        <authorList>
            <person name="Palmer J.M."/>
        </authorList>
    </citation>
    <scope>NUCLEOTIDE SEQUENCE [LARGE SCALE GENOMIC DNA]</scope>
    <source>
        <strain evidence="10 11">AS_MEX2019</strain>
        <tissue evidence="10">Muscle</tissue>
    </source>
</reference>
<gene>
    <name evidence="10" type="ORF">AMECASPLE_013633</name>
</gene>
<feature type="compositionally biased region" description="Polar residues" evidence="7">
    <location>
        <begin position="491"/>
        <end position="503"/>
    </location>
</feature>
<keyword evidence="6" id="KW-0325">Glycoprotein</keyword>
<dbReference type="InterPro" id="IPR001148">
    <property type="entry name" value="CA_dom"/>
</dbReference>
<organism evidence="10 11">
    <name type="scientific">Ameca splendens</name>
    <dbReference type="NCBI Taxonomy" id="208324"/>
    <lineage>
        <taxon>Eukaryota</taxon>
        <taxon>Metazoa</taxon>
        <taxon>Chordata</taxon>
        <taxon>Craniata</taxon>
        <taxon>Vertebrata</taxon>
        <taxon>Euteleostomi</taxon>
        <taxon>Actinopterygii</taxon>
        <taxon>Neopterygii</taxon>
        <taxon>Teleostei</taxon>
        <taxon>Neoteleostei</taxon>
        <taxon>Acanthomorphata</taxon>
        <taxon>Ovalentaria</taxon>
        <taxon>Atherinomorphae</taxon>
        <taxon>Cyprinodontiformes</taxon>
        <taxon>Goodeidae</taxon>
        <taxon>Ameca</taxon>
    </lineage>
</organism>
<feature type="domain" description="Alpha-carbonic anhydrase" evidence="9">
    <location>
        <begin position="28"/>
        <end position="295"/>
    </location>
</feature>